<feature type="region of interest" description="Disordered" evidence="1">
    <location>
        <begin position="305"/>
        <end position="361"/>
    </location>
</feature>
<sequence>MLPLTPLPPQTDGERAFFSELVRWDSGNAVRGAVVAAIPFADGPLQRRLSDAILFVPEGIAVIRVAEVARQTGVVNASPEGPWTIGPAGTGGAVLQLAGGGSTPLDGLMRAGMETAMRLRRAGLEPGRIARLTVLAGDLDGLLPADGDLGEGDQVALLETRSLLLGFARASRYTGVDNPRLWTTADVRAALEALGLQGRGPSVEELNGEGFPYSPYVLRRPQLLTPAAMAASPGAVPPAPPAPPSTPTTTPQPVAPAAGPTRASIDQAVAASVAAAHAAAAVGAPAAQPAPGGDTVAIDAPGERAAGAAGTRDTVAVDGPSAPPPGDEGIGGLFAGGEPDAAPAPPRTSVLPSQQAAPAAPDVPAIAQPAPQHFWDRAPDPDDSGAGKTGRTRRALLVAAAVVLLVAGGVGAGLGLAGRDDGEGAAAPEASTEEPGPTAPAIGSVQEIGGVGFTVQAAEVEESCVGHAYGQIAEYFQGSDCTGLSRALYSAQVGGRDVVVSVSRVRMPDTAAARDLRGRADTNGSGNVSDLLGEGVRYPGGPEKLTGAEYASAVSGPTVTIVESAWVAPSAGGTDAEIDKIATDGLSLATPALPD</sequence>
<dbReference type="RefSeq" id="WP_097193145.1">
    <property type="nucleotide sequence ID" value="NZ_OBQI01000001.1"/>
</dbReference>
<protein>
    <submittedName>
        <fullName evidence="3">Uncharacterized protein</fullName>
    </submittedName>
</protein>
<evidence type="ECO:0000256" key="1">
    <source>
        <dbReference type="SAM" id="MobiDB-lite"/>
    </source>
</evidence>
<dbReference type="AlphaFoldDB" id="A0A285UWT1"/>
<keyword evidence="2" id="KW-0812">Transmembrane</keyword>
<dbReference type="EMBL" id="OBQI01000001">
    <property type="protein sequence ID" value="SOC46302.1"/>
    <property type="molecule type" value="Genomic_DNA"/>
</dbReference>
<name>A0A285UWT1_9ACTN</name>
<accession>A0A285UWT1</accession>
<keyword evidence="4" id="KW-1185">Reference proteome</keyword>
<organism evidence="3 4">
    <name type="scientific">Blastococcus aggregatus</name>
    <dbReference type="NCBI Taxonomy" id="38502"/>
    <lineage>
        <taxon>Bacteria</taxon>
        <taxon>Bacillati</taxon>
        <taxon>Actinomycetota</taxon>
        <taxon>Actinomycetes</taxon>
        <taxon>Geodermatophilales</taxon>
        <taxon>Geodermatophilaceae</taxon>
        <taxon>Blastococcus</taxon>
    </lineage>
</organism>
<feature type="region of interest" description="Disordered" evidence="1">
    <location>
        <begin position="420"/>
        <end position="441"/>
    </location>
</feature>
<feature type="region of interest" description="Disordered" evidence="1">
    <location>
        <begin position="230"/>
        <end position="262"/>
    </location>
</feature>
<dbReference type="Proteomes" id="UP000219435">
    <property type="component" value="Unassembled WGS sequence"/>
</dbReference>
<feature type="transmembrane region" description="Helical" evidence="2">
    <location>
        <begin position="395"/>
        <end position="417"/>
    </location>
</feature>
<feature type="compositionally biased region" description="Low complexity" evidence="1">
    <location>
        <begin position="352"/>
        <end position="361"/>
    </location>
</feature>
<evidence type="ECO:0000313" key="3">
    <source>
        <dbReference type="EMBL" id="SOC46302.1"/>
    </source>
</evidence>
<feature type="compositionally biased region" description="Low complexity" evidence="1">
    <location>
        <begin position="247"/>
        <end position="261"/>
    </location>
</feature>
<evidence type="ECO:0000256" key="2">
    <source>
        <dbReference type="SAM" id="Phobius"/>
    </source>
</evidence>
<keyword evidence="2" id="KW-1133">Transmembrane helix</keyword>
<proteinExistence type="predicted"/>
<gene>
    <name evidence="3" type="ORF">SAMN05660748_0159</name>
</gene>
<feature type="compositionally biased region" description="Pro residues" evidence="1">
    <location>
        <begin position="235"/>
        <end position="246"/>
    </location>
</feature>
<dbReference type="OrthoDB" id="3663113at2"/>
<keyword evidence="2" id="KW-0472">Membrane</keyword>
<reference evidence="4" key="1">
    <citation type="submission" date="2017-08" db="EMBL/GenBank/DDBJ databases">
        <authorList>
            <person name="Varghese N."/>
            <person name="Submissions S."/>
        </authorList>
    </citation>
    <scope>NUCLEOTIDE SEQUENCE [LARGE SCALE GENOMIC DNA]</scope>
    <source>
        <strain evidence="4">DSM 4725</strain>
    </source>
</reference>
<evidence type="ECO:0000313" key="4">
    <source>
        <dbReference type="Proteomes" id="UP000219435"/>
    </source>
</evidence>